<sequence>MNDHSAEGGSEQELRQLRARCDELESRLAASEAERERLTAEAAKLAAEAQRLRRRLGGAPDMMHSRLKDALRE</sequence>
<evidence type="ECO:0000256" key="1">
    <source>
        <dbReference type="SAM" id="Coils"/>
    </source>
</evidence>
<reference evidence="2 3" key="1">
    <citation type="submission" date="2020-04" db="EMBL/GenBank/DDBJ databases">
        <title>Novel Paenibacillus strain UniB2 isolated from commercial digestive syrup.</title>
        <authorList>
            <person name="Thorat V."/>
            <person name="Kirdat K."/>
            <person name="Tiwarekar B."/>
            <person name="Yadav A."/>
        </authorList>
    </citation>
    <scope>NUCLEOTIDE SEQUENCE [LARGE SCALE GENOMIC DNA]</scope>
    <source>
        <strain evidence="2 3">UniB2</strain>
    </source>
</reference>
<evidence type="ECO:0000313" key="3">
    <source>
        <dbReference type="Proteomes" id="UP000502136"/>
    </source>
</evidence>
<gene>
    <name evidence="2" type="ORF">HGI30_19015</name>
</gene>
<dbReference type="Gene3D" id="1.20.5.1700">
    <property type="match status" value="1"/>
</dbReference>
<organism evidence="2 3">
    <name type="scientific">Paenibacillus albicereus</name>
    <dbReference type="NCBI Taxonomy" id="2726185"/>
    <lineage>
        <taxon>Bacteria</taxon>
        <taxon>Bacillati</taxon>
        <taxon>Bacillota</taxon>
        <taxon>Bacilli</taxon>
        <taxon>Bacillales</taxon>
        <taxon>Paenibacillaceae</taxon>
        <taxon>Paenibacillus</taxon>
    </lineage>
</organism>
<protein>
    <submittedName>
        <fullName evidence="2">Uncharacterized protein</fullName>
    </submittedName>
</protein>
<keyword evidence="3" id="KW-1185">Reference proteome</keyword>
<dbReference type="RefSeq" id="WP_168908986.1">
    <property type="nucleotide sequence ID" value="NZ_CP051428.1"/>
</dbReference>
<accession>A0A6H2H280</accession>
<feature type="coiled-coil region" evidence="1">
    <location>
        <begin position="7"/>
        <end position="55"/>
    </location>
</feature>
<dbReference type="Proteomes" id="UP000502136">
    <property type="component" value="Chromosome"/>
</dbReference>
<dbReference type="KEGG" id="palr:HGI30_19015"/>
<keyword evidence="1" id="KW-0175">Coiled coil</keyword>
<evidence type="ECO:0000313" key="2">
    <source>
        <dbReference type="EMBL" id="QJC53448.1"/>
    </source>
</evidence>
<dbReference type="SUPFAM" id="SSF90257">
    <property type="entry name" value="Myosin rod fragments"/>
    <property type="match status" value="1"/>
</dbReference>
<dbReference type="AlphaFoldDB" id="A0A6H2H280"/>
<dbReference type="EMBL" id="CP051428">
    <property type="protein sequence ID" value="QJC53448.1"/>
    <property type="molecule type" value="Genomic_DNA"/>
</dbReference>
<name>A0A6H2H280_9BACL</name>
<proteinExistence type="predicted"/>